<organism evidence="2 3">
    <name type="scientific">Plasmodium fragile</name>
    <dbReference type="NCBI Taxonomy" id="5857"/>
    <lineage>
        <taxon>Eukaryota</taxon>
        <taxon>Sar</taxon>
        <taxon>Alveolata</taxon>
        <taxon>Apicomplexa</taxon>
        <taxon>Aconoidasida</taxon>
        <taxon>Haemosporida</taxon>
        <taxon>Plasmodiidae</taxon>
        <taxon>Plasmodium</taxon>
        <taxon>Plasmodium (Plasmodium)</taxon>
    </lineage>
</organism>
<sequence length="224" mass="26634">MNERIIKEKLKASVNHLNKRKLKFDLKIFPIKKTVYEIFNIFSKDLKRKLSQTLIELKKRKKKCDVCSARIDVFTPFLAYEIDVNNTTFLFRRIEAYCSKCLEIKNFTNFSRELYQNVDDGEFLNFAPMYEHYYQVNNLEMHQKNILQNDINNYFCVSVLAKNLRWTCSTPHNTFDEFLQFSLSSIEEEEGPSVNEDVSKKRKTEEPELADILNNTKRKKVLSN</sequence>
<dbReference type="Proteomes" id="UP000054561">
    <property type="component" value="Unassembled WGS sequence"/>
</dbReference>
<dbReference type="GeneID" id="24267301"/>
<keyword evidence="3" id="KW-1185">Reference proteome</keyword>
<accession>A0A0D9QRR5</accession>
<protein>
    <submittedName>
        <fullName evidence="2">Uncharacterized protein</fullName>
    </submittedName>
</protein>
<evidence type="ECO:0000313" key="2">
    <source>
        <dbReference type="EMBL" id="KJP88371.1"/>
    </source>
</evidence>
<dbReference type="AlphaFoldDB" id="A0A0D9QRR5"/>
<name>A0A0D9QRR5_PLAFR</name>
<dbReference type="OrthoDB" id="369177at2759"/>
<feature type="region of interest" description="Disordered" evidence="1">
    <location>
        <begin position="187"/>
        <end position="224"/>
    </location>
</feature>
<gene>
    <name evidence="2" type="ORF">AK88_01987</name>
</gene>
<feature type="compositionally biased region" description="Basic and acidic residues" evidence="1">
    <location>
        <begin position="197"/>
        <end position="206"/>
    </location>
</feature>
<evidence type="ECO:0000313" key="3">
    <source>
        <dbReference type="Proteomes" id="UP000054561"/>
    </source>
</evidence>
<dbReference type="VEuPathDB" id="PlasmoDB:AK88_01987"/>
<dbReference type="EMBL" id="KQ001662">
    <property type="protein sequence ID" value="KJP88371.1"/>
    <property type="molecule type" value="Genomic_DNA"/>
</dbReference>
<proteinExistence type="predicted"/>
<dbReference type="OMA" id="PFLAYEI"/>
<reference evidence="2 3" key="1">
    <citation type="submission" date="2014-03" db="EMBL/GenBank/DDBJ databases">
        <title>The Genome Sequence of Plasmodium fragile nilgiri.</title>
        <authorList>
            <consortium name="The Broad Institute Genomics Platform"/>
            <consortium name="The Broad Institute Genome Sequencing Center for Infectious Disease"/>
            <person name="Neafsey D."/>
            <person name="Duraisingh M."/>
            <person name="Young S.K."/>
            <person name="Zeng Q."/>
            <person name="Gargeya S."/>
            <person name="Abouelleil A."/>
            <person name="Alvarado L."/>
            <person name="Chapman S.B."/>
            <person name="Gainer-Dewar J."/>
            <person name="Goldberg J."/>
            <person name="Griggs A."/>
            <person name="Gujja S."/>
            <person name="Hansen M."/>
            <person name="Howarth C."/>
            <person name="Imamovic A."/>
            <person name="Larimer J."/>
            <person name="Pearson M."/>
            <person name="Poon T.W."/>
            <person name="Priest M."/>
            <person name="Roberts A."/>
            <person name="Saif S."/>
            <person name="Shea T."/>
            <person name="Sykes S."/>
            <person name="Wortman J."/>
            <person name="Nusbaum C."/>
            <person name="Birren B."/>
        </authorList>
    </citation>
    <scope>NUCLEOTIDE SEQUENCE [LARGE SCALE GENOMIC DNA]</scope>
    <source>
        <strain evidence="3">nilgiri</strain>
    </source>
</reference>
<dbReference type="RefSeq" id="XP_012335045.1">
    <property type="nucleotide sequence ID" value="XM_012479622.1"/>
</dbReference>
<evidence type="ECO:0000256" key="1">
    <source>
        <dbReference type="SAM" id="MobiDB-lite"/>
    </source>
</evidence>